<gene>
    <name evidence="2" type="ORF">AKJ37_06150</name>
</gene>
<keyword evidence="1" id="KW-0812">Transmembrane</keyword>
<feature type="transmembrane region" description="Helical" evidence="1">
    <location>
        <begin position="52"/>
        <end position="71"/>
    </location>
</feature>
<evidence type="ECO:0000313" key="2">
    <source>
        <dbReference type="EMBL" id="KXA96062.1"/>
    </source>
</evidence>
<keyword evidence="3" id="KW-1185">Reference proteome</keyword>
<feature type="transmembrane region" description="Helical" evidence="1">
    <location>
        <begin position="149"/>
        <end position="167"/>
    </location>
</feature>
<sequence length="173" mass="19111">MFIGLVIGLIGYNYVIDDGAINLITGVNTDFLVVAAFSAISLPVIYKVLPTLLTVTIGVGLVTMAVLYFLIRRTFSNHRFDRIIPLHGWLTGQVPSAMALLRILDPRYRSVVFRDYVAGLFLAAVFILPVIIFGGLHMIAWATGNMMPFWSYLGLLLGYIGIIGGFWKVKEGL</sequence>
<organism evidence="2 3">
    <name type="scientific">candidate division MSBL1 archaeon SCGC-AAA259I09</name>
    <dbReference type="NCBI Taxonomy" id="1698267"/>
    <lineage>
        <taxon>Archaea</taxon>
        <taxon>Methanobacteriati</taxon>
        <taxon>Methanobacteriota</taxon>
        <taxon>candidate division MSBL1</taxon>
    </lineage>
</organism>
<keyword evidence="1" id="KW-1133">Transmembrane helix</keyword>
<dbReference type="AlphaFoldDB" id="A0A133UPA4"/>
<feature type="transmembrane region" description="Helical" evidence="1">
    <location>
        <begin position="116"/>
        <end position="143"/>
    </location>
</feature>
<proteinExistence type="predicted"/>
<reference evidence="2 3" key="1">
    <citation type="journal article" date="2016" name="Sci. Rep.">
        <title>Metabolic traits of an uncultured archaeal lineage -MSBL1- from brine pools of the Red Sea.</title>
        <authorList>
            <person name="Mwirichia R."/>
            <person name="Alam I."/>
            <person name="Rashid M."/>
            <person name="Vinu M."/>
            <person name="Ba-Alawi W."/>
            <person name="Anthony Kamau A."/>
            <person name="Kamanda Ngugi D."/>
            <person name="Goker M."/>
            <person name="Klenk H.P."/>
            <person name="Bajic V."/>
            <person name="Stingl U."/>
        </authorList>
    </citation>
    <scope>NUCLEOTIDE SEQUENCE [LARGE SCALE GENOMIC DNA]</scope>
    <source>
        <strain evidence="2">SCGC-AAA259I09</strain>
    </source>
</reference>
<protein>
    <submittedName>
        <fullName evidence="2">Uncharacterized protein</fullName>
    </submittedName>
</protein>
<keyword evidence="1" id="KW-0472">Membrane</keyword>
<comment type="caution">
    <text evidence="2">The sequence shown here is derived from an EMBL/GenBank/DDBJ whole genome shotgun (WGS) entry which is preliminary data.</text>
</comment>
<evidence type="ECO:0000256" key="1">
    <source>
        <dbReference type="SAM" id="Phobius"/>
    </source>
</evidence>
<feature type="transmembrane region" description="Helical" evidence="1">
    <location>
        <begin position="20"/>
        <end position="45"/>
    </location>
</feature>
<dbReference type="EMBL" id="LHXR01000112">
    <property type="protein sequence ID" value="KXA96062.1"/>
    <property type="molecule type" value="Genomic_DNA"/>
</dbReference>
<accession>A0A133UPA4</accession>
<dbReference type="Proteomes" id="UP000070463">
    <property type="component" value="Unassembled WGS sequence"/>
</dbReference>
<evidence type="ECO:0000313" key="3">
    <source>
        <dbReference type="Proteomes" id="UP000070463"/>
    </source>
</evidence>
<name>A0A133UPA4_9EURY</name>